<dbReference type="Proteomes" id="UP000294513">
    <property type="component" value="Unassembled WGS sequence"/>
</dbReference>
<protein>
    <recommendedName>
        <fullName evidence="2">Photolyase/cryptochrome alpha/beta domain-containing protein</fullName>
    </recommendedName>
</protein>
<dbReference type="Pfam" id="PF00875">
    <property type="entry name" value="DNA_photolyase"/>
    <property type="match status" value="1"/>
</dbReference>
<keyword evidence="4" id="KW-1185">Reference proteome</keyword>
<feature type="compositionally biased region" description="Low complexity" evidence="1">
    <location>
        <begin position="44"/>
        <end position="60"/>
    </location>
</feature>
<gene>
    <name evidence="3" type="ORF">E1298_25995</name>
</gene>
<dbReference type="AlphaFoldDB" id="A0A4R5B5T6"/>
<evidence type="ECO:0000256" key="1">
    <source>
        <dbReference type="SAM" id="MobiDB-lite"/>
    </source>
</evidence>
<dbReference type="Gene3D" id="3.40.50.620">
    <property type="entry name" value="HUPs"/>
    <property type="match status" value="1"/>
</dbReference>
<dbReference type="PROSITE" id="PS51645">
    <property type="entry name" value="PHR_CRY_ALPHA_BETA"/>
    <property type="match status" value="1"/>
</dbReference>
<dbReference type="RefSeq" id="WP_131897687.1">
    <property type="nucleotide sequence ID" value="NZ_SMKU01000154.1"/>
</dbReference>
<evidence type="ECO:0000259" key="2">
    <source>
        <dbReference type="PROSITE" id="PS51645"/>
    </source>
</evidence>
<feature type="region of interest" description="Disordered" evidence="1">
    <location>
        <begin position="44"/>
        <end position="68"/>
    </location>
</feature>
<organism evidence="3 4">
    <name type="scientific">Actinomadura rubrisoli</name>
    <dbReference type="NCBI Taxonomy" id="2530368"/>
    <lineage>
        <taxon>Bacteria</taxon>
        <taxon>Bacillati</taxon>
        <taxon>Actinomycetota</taxon>
        <taxon>Actinomycetes</taxon>
        <taxon>Streptosporangiales</taxon>
        <taxon>Thermomonosporaceae</taxon>
        <taxon>Actinomadura</taxon>
    </lineage>
</organism>
<dbReference type="EMBL" id="SMKU01000154">
    <property type="protein sequence ID" value="TDD80363.1"/>
    <property type="molecule type" value="Genomic_DNA"/>
</dbReference>
<evidence type="ECO:0000313" key="4">
    <source>
        <dbReference type="Proteomes" id="UP000294513"/>
    </source>
</evidence>
<feature type="domain" description="Photolyase/cryptochrome alpha/beta" evidence="2">
    <location>
        <begin position="2"/>
        <end position="68"/>
    </location>
</feature>
<reference evidence="3 4" key="1">
    <citation type="submission" date="2019-03" db="EMBL/GenBank/DDBJ databases">
        <title>Draft genome sequences of novel Actinobacteria.</title>
        <authorList>
            <person name="Sahin N."/>
            <person name="Ay H."/>
            <person name="Saygin H."/>
        </authorList>
    </citation>
    <scope>NUCLEOTIDE SEQUENCE [LARGE SCALE GENOMIC DNA]</scope>
    <source>
        <strain evidence="3 4">H3C3</strain>
    </source>
</reference>
<dbReference type="InterPro" id="IPR006050">
    <property type="entry name" value="DNA_photolyase_N"/>
</dbReference>
<evidence type="ECO:0000313" key="3">
    <source>
        <dbReference type="EMBL" id="TDD80363.1"/>
    </source>
</evidence>
<accession>A0A4R5B5T6</accession>
<dbReference type="InterPro" id="IPR014729">
    <property type="entry name" value="Rossmann-like_a/b/a_fold"/>
</dbReference>
<sequence>MSTSITLFTRDLRVRDNPALAAARETERAAPVFVLDDAILAGPSAAPGSSSKASPSRASPCTGWAATW</sequence>
<proteinExistence type="predicted"/>
<name>A0A4R5B5T6_9ACTN</name>
<dbReference type="SUPFAM" id="SSF52425">
    <property type="entry name" value="Cryptochrome/photolyase, N-terminal domain"/>
    <property type="match status" value="1"/>
</dbReference>
<comment type="caution">
    <text evidence="3">The sequence shown here is derived from an EMBL/GenBank/DDBJ whole genome shotgun (WGS) entry which is preliminary data.</text>
</comment>
<dbReference type="InterPro" id="IPR036155">
    <property type="entry name" value="Crypto/Photolyase_N_sf"/>
</dbReference>